<sequence>MPIALTQHILDSTVSFSDRKTKMWNAILKTSSSSGNIASEFQA</sequence>
<proteinExistence type="predicted"/>
<reference evidence="1" key="2">
    <citation type="journal article" date="2015" name="Data Brief">
        <title>Shoot transcriptome of the giant reed, Arundo donax.</title>
        <authorList>
            <person name="Barrero R.A."/>
            <person name="Guerrero F.D."/>
            <person name="Moolhuijzen P."/>
            <person name="Goolsby J.A."/>
            <person name="Tidwell J."/>
            <person name="Bellgard S.E."/>
            <person name="Bellgard M.I."/>
        </authorList>
    </citation>
    <scope>NUCLEOTIDE SEQUENCE</scope>
    <source>
        <tissue evidence="1">Shoot tissue taken approximately 20 cm above the soil surface</tissue>
    </source>
</reference>
<dbReference type="AlphaFoldDB" id="A0A0A9H6P0"/>
<protein>
    <submittedName>
        <fullName evidence="1">Uncharacterized protein</fullName>
    </submittedName>
</protein>
<reference evidence="1" key="1">
    <citation type="submission" date="2014-09" db="EMBL/GenBank/DDBJ databases">
        <authorList>
            <person name="Magalhaes I.L.F."/>
            <person name="Oliveira U."/>
            <person name="Santos F.R."/>
            <person name="Vidigal T.H.D.A."/>
            <person name="Brescovit A.D."/>
            <person name="Santos A.J."/>
        </authorList>
    </citation>
    <scope>NUCLEOTIDE SEQUENCE</scope>
    <source>
        <tissue evidence="1">Shoot tissue taken approximately 20 cm above the soil surface</tissue>
    </source>
</reference>
<name>A0A0A9H6P0_ARUDO</name>
<evidence type="ECO:0000313" key="1">
    <source>
        <dbReference type="EMBL" id="JAE32880.1"/>
    </source>
</evidence>
<accession>A0A0A9H6P0</accession>
<organism evidence="1">
    <name type="scientific">Arundo donax</name>
    <name type="common">Giant reed</name>
    <name type="synonym">Donax arundinaceus</name>
    <dbReference type="NCBI Taxonomy" id="35708"/>
    <lineage>
        <taxon>Eukaryota</taxon>
        <taxon>Viridiplantae</taxon>
        <taxon>Streptophyta</taxon>
        <taxon>Embryophyta</taxon>
        <taxon>Tracheophyta</taxon>
        <taxon>Spermatophyta</taxon>
        <taxon>Magnoliopsida</taxon>
        <taxon>Liliopsida</taxon>
        <taxon>Poales</taxon>
        <taxon>Poaceae</taxon>
        <taxon>PACMAD clade</taxon>
        <taxon>Arundinoideae</taxon>
        <taxon>Arundineae</taxon>
        <taxon>Arundo</taxon>
    </lineage>
</organism>
<dbReference type="EMBL" id="GBRH01165016">
    <property type="protein sequence ID" value="JAE32880.1"/>
    <property type="molecule type" value="Transcribed_RNA"/>
</dbReference>